<organism evidence="7 8">
    <name type="scientific">Ephemerocybe angulata</name>
    <dbReference type="NCBI Taxonomy" id="980116"/>
    <lineage>
        <taxon>Eukaryota</taxon>
        <taxon>Fungi</taxon>
        <taxon>Dikarya</taxon>
        <taxon>Basidiomycota</taxon>
        <taxon>Agaricomycotina</taxon>
        <taxon>Agaricomycetes</taxon>
        <taxon>Agaricomycetidae</taxon>
        <taxon>Agaricales</taxon>
        <taxon>Agaricineae</taxon>
        <taxon>Psathyrellaceae</taxon>
        <taxon>Ephemerocybe</taxon>
    </lineage>
</organism>
<dbReference type="Pfam" id="PF23347">
    <property type="entry name" value="TPR_Nup160_C"/>
    <property type="match status" value="1"/>
</dbReference>
<dbReference type="PANTHER" id="PTHR21286">
    <property type="entry name" value="NUCLEAR PORE COMPLEX PROTEIN NUP160"/>
    <property type="match status" value="1"/>
</dbReference>
<dbReference type="OrthoDB" id="67716at2759"/>
<evidence type="ECO:0000256" key="2">
    <source>
        <dbReference type="ARBA" id="ARBA00022448"/>
    </source>
</evidence>
<keyword evidence="8" id="KW-1185">Reference proteome</keyword>
<dbReference type="InterPro" id="IPR059141">
    <property type="entry name" value="Beta-prop_Nup120_160"/>
</dbReference>
<evidence type="ECO:0000259" key="5">
    <source>
        <dbReference type="Pfam" id="PF23300"/>
    </source>
</evidence>
<dbReference type="Pfam" id="PF11715">
    <property type="entry name" value="Beta-prop_Nup120_160"/>
    <property type="match status" value="1"/>
</dbReference>
<feature type="domain" description="Nucleoporin nup120-like HEAT repeat" evidence="5">
    <location>
        <begin position="838"/>
        <end position="1002"/>
    </location>
</feature>
<evidence type="ECO:0000313" key="7">
    <source>
        <dbReference type="EMBL" id="KAF5333452.1"/>
    </source>
</evidence>
<evidence type="ECO:0000256" key="3">
    <source>
        <dbReference type="ARBA" id="ARBA00023242"/>
    </source>
</evidence>
<comment type="subcellular location">
    <subcellularLocation>
        <location evidence="1">Nucleus</location>
    </subcellularLocation>
</comment>
<evidence type="ECO:0008006" key="9">
    <source>
        <dbReference type="Google" id="ProtNLM"/>
    </source>
</evidence>
<evidence type="ECO:0000259" key="6">
    <source>
        <dbReference type="Pfam" id="PF23347"/>
    </source>
</evidence>
<feature type="domain" description="NUP160 C-terminal TPR" evidence="6">
    <location>
        <begin position="1142"/>
        <end position="1374"/>
    </location>
</feature>
<evidence type="ECO:0000256" key="1">
    <source>
        <dbReference type="ARBA" id="ARBA00004123"/>
    </source>
</evidence>
<dbReference type="GO" id="GO:0017056">
    <property type="term" value="F:structural constituent of nuclear pore"/>
    <property type="evidence" value="ECO:0007669"/>
    <property type="project" value="TreeGrafter"/>
</dbReference>
<name>A0A8H5C1F9_9AGAR</name>
<reference evidence="7 8" key="1">
    <citation type="journal article" date="2020" name="ISME J.">
        <title>Uncovering the hidden diversity of litter-decomposition mechanisms in mushroom-forming fungi.</title>
        <authorList>
            <person name="Floudas D."/>
            <person name="Bentzer J."/>
            <person name="Ahren D."/>
            <person name="Johansson T."/>
            <person name="Persson P."/>
            <person name="Tunlid A."/>
        </authorList>
    </citation>
    <scope>NUCLEOTIDE SEQUENCE [LARGE SCALE GENOMIC DNA]</scope>
    <source>
        <strain evidence="7 8">CBS 175.51</strain>
    </source>
</reference>
<dbReference type="InterPro" id="IPR056548">
    <property type="entry name" value="HEAT_Nup120"/>
</dbReference>
<sequence length="1386" mass="154361">MSLLPPPQSRASSLKVGSFLVATHLSSLAAAPPTNIVIRTSRQQLPLPDQDHNDIPSEHAIFASVIDSEATGTILLRLIHGGVIVELVSLSTDVPPLRLVFPSALLNSPAIFREDQELHVLAITEFGSLYRIVIPVQGRDLWKHDVENVWPKEHTIRNFPSDSRGCFVQAQGLHCIAIGMPDGYLLRMDADSMGYNSHEEEWSETLSHHGNFLSTFTALLPSLHSSHPNSADIVSLATHPWPSDIPHIWTLSRDRTLRLWKAKLGCVSSKTLPFYVSSSLDSSRASSSTGAGSTRAHPLLEAERQNLLKIFTASTGVGERLHVLAFIPSTTSISNGGFFCLMDASNDQLRLVSRIETSKRTVHCHLQDFMVVGNNLVTLWENQGRSMVETTRLDIETWDMEDTQEVKSEWSTASYAQEPELTPSYMEERLLSPGSLAEKFLEAIFQPGVFSSLSLQAAITQYTDACSTLPGPIPPQLQATYSTLAENVAAVVGCTVILNRDPQSGALQYANYRTALKRDWEGFVARCREVERSSRWPLALESRGPDDVIIIERERAGSLLIEDSAISLCRHDESDQIVGEKFKLLAVSGALRKKLGPELVSNLEGRLLEMMHQEFAFSVVDILQDQASKLQIREALEEGLASWFAGRLQTITDLTEDAREPFNAIGGFEYMVNVKQEDEHPDLSVGIPQGHSPWFRGLTARFIAVAIEARYNLALSLMTLLLYLAQDLTQRDEALVAEAFAVFKGTAMLRYIAAQPAERPAKEGSAQASDEDVISRLRNMDVSHNRAPSAIPTSLIYLLLAQSDIGDNIPAIAHNFLDNSGLLRSCSPVYATTYEVVFCERLRTLKFYGVARELLSCLPRTAASSIVLAQVWLQIGRTDDAAQLFEKLAGSFGPNSGLALEDIQPLKKVLPSARSIQSEFAYYIYVSELFKAHKLVRYEVQFAQLAISVAPLAADTSSLWSIVTKGYAELGLYEEAYAALITMPYEKLKREFTSHLALQMCEANAVARLMAFDFAGISEEVESILSFKARNADPRLQPNYSRILYTWYIQRGEYRNAALVMYQRALKFQEIINNAHLFISHAPDQLDSYSIAINALTLVDEPSQWIILPVIPDPARKRKGSSKYIPESKFLSSKYDSQIVHLADMQRQHTLLAAQISIIERNPGILTASEFLLPPAVLVMRLTHHDLFAQALTVGSTLKVDMIDLFTSLTSHCIRFSKNPGSPIPFESDWLLTDNSTTWSGSTADRAWRFLRQSLERYDGPDTDYRYAKAALETILTTDRSSPPPPWLVQIVESQQPEYLIRLSLRYENIDDAVSYLLNMLRKSDRRLAREPSPGNASSTWLPYTLVDQVMVAASAQIKTPPLLAQLRAEIGTRMKRVQKLSHVSA</sequence>
<gene>
    <name evidence="7" type="ORF">D9611_002363</name>
</gene>
<keyword evidence="3" id="KW-0539">Nucleus</keyword>
<dbReference type="PANTHER" id="PTHR21286:SF0">
    <property type="entry name" value="NUCLEAR PORE COMPLEX PROTEIN NUP160"/>
    <property type="match status" value="1"/>
</dbReference>
<dbReference type="Proteomes" id="UP000541558">
    <property type="component" value="Unassembled WGS sequence"/>
</dbReference>
<keyword evidence="2" id="KW-0813">Transport</keyword>
<dbReference type="InterPro" id="IPR021717">
    <property type="entry name" value="Nucleoporin_Nup160"/>
</dbReference>
<comment type="caution">
    <text evidence="7">The sequence shown here is derived from an EMBL/GenBank/DDBJ whole genome shotgun (WGS) entry which is preliminary data.</text>
</comment>
<evidence type="ECO:0000313" key="8">
    <source>
        <dbReference type="Proteomes" id="UP000541558"/>
    </source>
</evidence>
<feature type="domain" description="Nucleoporin Nup120/160 beta-propeller" evidence="4">
    <location>
        <begin position="73"/>
        <end position="547"/>
    </location>
</feature>
<proteinExistence type="predicted"/>
<dbReference type="Pfam" id="PF23300">
    <property type="entry name" value="HEAT_Nup120"/>
    <property type="match status" value="1"/>
</dbReference>
<evidence type="ECO:0000259" key="4">
    <source>
        <dbReference type="Pfam" id="PF11715"/>
    </source>
</evidence>
<dbReference type="EMBL" id="JAACJK010000109">
    <property type="protein sequence ID" value="KAF5333452.1"/>
    <property type="molecule type" value="Genomic_DNA"/>
</dbReference>
<dbReference type="GO" id="GO:0005643">
    <property type="term" value="C:nuclear pore"/>
    <property type="evidence" value="ECO:0007669"/>
    <property type="project" value="TreeGrafter"/>
</dbReference>
<dbReference type="InterPro" id="IPR056536">
    <property type="entry name" value="TPR_NUP160_C"/>
</dbReference>
<protein>
    <recommendedName>
        <fullName evidence="9">Nucleoporin Nup120/160-domain-containing protein</fullName>
    </recommendedName>
</protein>
<accession>A0A8H5C1F9</accession>